<evidence type="ECO:0000256" key="3">
    <source>
        <dbReference type="ARBA" id="ARBA00022833"/>
    </source>
</evidence>
<keyword evidence="7" id="KW-1185">Reference proteome</keyword>
<dbReference type="PANTHER" id="PTHR33337:SF40">
    <property type="entry name" value="CENP-V_GFA DOMAIN-CONTAINING PROTEIN-RELATED"/>
    <property type="match status" value="1"/>
</dbReference>
<gene>
    <name evidence="6" type="ORF">H3309_06295</name>
</gene>
<feature type="domain" description="CENP-V/GFA" evidence="5">
    <location>
        <begin position="3"/>
        <end position="120"/>
    </location>
</feature>
<dbReference type="InterPro" id="IPR011057">
    <property type="entry name" value="Mss4-like_sf"/>
</dbReference>
<dbReference type="KEGG" id="sand:H3309_06295"/>
<evidence type="ECO:0000256" key="2">
    <source>
        <dbReference type="ARBA" id="ARBA00022723"/>
    </source>
</evidence>
<dbReference type="GO" id="GO:0016846">
    <property type="term" value="F:carbon-sulfur lyase activity"/>
    <property type="evidence" value="ECO:0007669"/>
    <property type="project" value="InterPro"/>
</dbReference>
<evidence type="ECO:0000256" key="4">
    <source>
        <dbReference type="ARBA" id="ARBA00023239"/>
    </source>
</evidence>
<dbReference type="Pfam" id="PF04828">
    <property type="entry name" value="GFA"/>
    <property type="match status" value="1"/>
</dbReference>
<dbReference type="EMBL" id="CP059851">
    <property type="protein sequence ID" value="QMW24068.1"/>
    <property type="molecule type" value="Genomic_DNA"/>
</dbReference>
<name>A0A7G5IL26_9SPHN</name>
<evidence type="ECO:0000256" key="1">
    <source>
        <dbReference type="ARBA" id="ARBA00005495"/>
    </source>
</evidence>
<comment type="similarity">
    <text evidence="1">Belongs to the Gfa family.</text>
</comment>
<dbReference type="RefSeq" id="WP_182297891.1">
    <property type="nucleotide sequence ID" value="NZ_CP059851.1"/>
</dbReference>
<evidence type="ECO:0000259" key="5">
    <source>
        <dbReference type="PROSITE" id="PS51891"/>
    </source>
</evidence>
<dbReference type="AlphaFoldDB" id="A0A7G5IL26"/>
<dbReference type="InterPro" id="IPR006913">
    <property type="entry name" value="CENP-V/GFA"/>
</dbReference>
<protein>
    <submittedName>
        <fullName evidence="6">GFA family protein</fullName>
    </submittedName>
</protein>
<evidence type="ECO:0000313" key="7">
    <source>
        <dbReference type="Proteomes" id="UP000515292"/>
    </source>
</evidence>
<organism evidence="6 7">
    <name type="scientific">Sandaracinobacteroides saxicola</name>
    <dbReference type="NCBI Taxonomy" id="2759707"/>
    <lineage>
        <taxon>Bacteria</taxon>
        <taxon>Pseudomonadati</taxon>
        <taxon>Pseudomonadota</taxon>
        <taxon>Alphaproteobacteria</taxon>
        <taxon>Sphingomonadales</taxon>
        <taxon>Sphingosinicellaceae</taxon>
        <taxon>Sandaracinobacteroides</taxon>
    </lineage>
</organism>
<dbReference type="PROSITE" id="PS51891">
    <property type="entry name" value="CENP_V_GFA"/>
    <property type="match status" value="1"/>
</dbReference>
<accession>A0A7G5IL26</accession>
<reference evidence="6 7" key="1">
    <citation type="submission" date="2020-07" db="EMBL/GenBank/DDBJ databases">
        <title>Complete genome sequence for Sandaracinobacter sp. M6.</title>
        <authorList>
            <person name="Tang Y."/>
            <person name="Liu Q."/>
            <person name="Guo Z."/>
            <person name="Lei P."/>
            <person name="Huang B."/>
        </authorList>
    </citation>
    <scope>NUCLEOTIDE SEQUENCE [LARGE SCALE GENOMIC DNA]</scope>
    <source>
        <strain evidence="6 7">M6</strain>
    </source>
</reference>
<dbReference type="Proteomes" id="UP000515292">
    <property type="component" value="Chromosome"/>
</dbReference>
<keyword evidence="2" id="KW-0479">Metal-binding</keyword>
<dbReference type="GO" id="GO:0046872">
    <property type="term" value="F:metal ion binding"/>
    <property type="evidence" value="ECO:0007669"/>
    <property type="project" value="UniProtKB-KW"/>
</dbReference>
<dbReference type="PANTHER" id="PTHR33337">
    <property type="entry name" value="GFA DOMAIN-CONTAINING PROTEIN"/>
    <property type="match status" value="1"/>
</dbReference>
<keyword evidence="4" id="KW-0456">Lyase</keyword>
<dbReference type="SUPFAM" id="SSF51316">
    <property type="entry name" value="Mss4-like"/>
    <property type="match status" value="1"/>
</dbReference>
<proteinExistence type="inferred from homology"/>
<sequence>MSMEGGCQCGAVRYVLSGAVREAYWCHCRMCQRATGNVAAAFANVAKAELSVTGTITHFMSSPFGRRGFCAACGTPLTFDYLDSARIDLTVGSLDDPAALRPNAPHFGVESRVPGWIPPDGLPEMRSTDYAPLCERWAKVSTE</sequence>
<keyword evidence="3" id="KW-0862">Zinc</keyword>
<dbReference type="Gene3D" id="3.90.1590.10">
    <property type="entry name" value="glutathione-dependent formaldehyde- activating enzyme (gfa)"/>
    <property type="match status" value="1"/>
</dbReference>
<evidence type="ECO:0000313" key="6">
    <source>
        <dbReference type="EMBL" id="QMW24068.1"/>
    </source>
</evidence>